<dbReference type="RefSeq" id="WP_093942064.1">
    <property type="nucleotide sequence ID" value="NZ_CP022521.1"/>
</dbReference>
<protein>
    <submittedName>
        <fullName evidence="1">Uncharacterized protein</fullName>
    </submittedName>
</protein>
<gene>
    <name evidence="1" type="ORF">AHOG_15785</name>
</gene>
<organism evidence="1 2">
    <name type="scientific">Actinoalloteichus hoggarensis</name>
    <dbReference type="NCBI Taxonomy" id="1470176"/>
    <lineage>
        <taxon>Bacteria</taxon>
        <taxon>Bacillati</taxon>
        <taxon>Actinomycetota</taxon>
        <taxon>Actinomycetes</taxon>
        <taxon>Pseudonocardiales</taxon>
        <taxon>Pseudonocardiaceae</taxon>
        <taxon>Actinoalloteichus</taxon>
    </lineage>
</organism>
<evidence type="ECO:0000313" key="2">
    <source>
        <dbReference type="Proteomes" id="UP000204221"/>
    </source>
</evidence>
<evidence type="ECO:0000313" key="1">
    <source>
        <dbReference type="EMBL" id="ASO20783.1"/>
    </source>
</evidence>
<dbReference type="AlphaFoldDB" id="A0A221W4Y5"/>
<dbReference type="KEGG" id="ahg:AHOG_15785"/>
<sequence length="62" mass="6781">MAVSDRWRKSTYSGEAVACVEIGQRQDHIAIRDTKNRLGGTLVVSRAAFGSFLSSVKSPRRG</sequence>
<reference evidence="1 2" key="1">
    <citation type="submission" date="2017-07" db="EMBL/GenBank/DDBJ databases">
        <title>Complete genome sequence of Actinoalloteichus hoggarensis DSM 45943, type strain of Actinoalloteichus hoggarensis.</title>
        <authorList>
            <person name="Ruckert C."/>
            <person name="Nouioui I."/>
            <person name="Willmese J."/>
            <person name="van Wezel G."/>
            <person name="Klenk H.-P."/>
            <person name="Kalinowski J."/>
            <person name="Zotchev S.B."/>
        </authorList>
    </citation>
    <scope>NUCLEOTIDE SEQUENCE [LARGE SCALE GENOMIC DNA]</scope>
    <source>
        <strain evidence="1 2">DSM 45943</strain>
    </source>
</reference>
<dbReference type="InterPro" id="IPR007278">
    <property type="entry name" value="DUF397"/>
</dbReference>
<dbReference type="EMBL" id="CP022521">
    <property type="protein sequence ID" value="ASO20783.1"/>
    <property type="molecule type" value="Genomic_DNA"/>
</dbReference>
<dbReference type="Proteomes" id="UP000204221">
    <property type="component" value="Chromosome"/>
</dbReference>
<accession>A0A221W4Y5</accession>
<name>A0A221W4Y5_9PSEU</name>
<keyword evidence="2" id="KW-1185">Reference proteome</keyword>
<dbReference type="OrthoDB" id="3638031at2"/>
<dbReference type="Pfam" id="PF04149">
    <property type="entry name" value="DUF397"/>
    <property type="match status" value="1"/>
</dbReference>
<proteinExistence type="predicted"/>